<keyword evidence="3 8" id="KW-1134">Transmembrane beta strand</keyword>
<dbReference type="InterPro" id="IPR000531">
    <property type="entry name" value="Beta-barrel_TonB"/>
</dbReference>
<keyword evidence="14" id="KW-1185">Reference proteome</keyword>
<keyword evidence="7 8" id="KW-0998">Cell outer membrane</keyword>
<name>A0ABY4HSU1_CHIFI</name>
<feature type="domain" description="TonB-dependent receptor plug" evidence="12">
    <location>
        <begin position="229"/>
        <end position="351"/>
    </location>
</feature>
<feature type="chain" id="PRO_5046014518" evidence="10">
    <location>
        <begin position="30"/>
        <end position="1113"/>
    </location>
</feature>
<dbReference type="Gene3D" id="2.40.170.20">
    <property type="entry name" value="TonB-dependent receptor, beta-barrel domain"/>
    <property type="match status" value="1"/>
</dbReference>
<dbReference type="NCBIfam" id="TIGR04057">
    <property type="entry name" value="SusC_RagA_signa"/>
    <property type="match status" value="1"/>
</dbReference>
<dbReference type="InterPro" id="IPR023997">
    <property type="entry name" value="TonB-dep_OMP_SusC/RagA_CS"/>
</dbReference>
<evidence type="ECO:0000256" key="2">
    <source>
        <dbReference type="ARBA" id="ARBA00022448"/>
    </source>
</evidence>
<keyword evidence="10" id="KW-0732">Signal</keyword>
<dbReference type="Pfam" id="PF13715">
    <property type="entry name" value="CarbopepD_reg_2"/>
    <property type="match status" value="1"/>
</dbReference>
<evidence type="ECO:0000259" key="11">
    <source>
        <dbReference type="Pfam" id="PF00593"/>
    </source>
</evidence>
<organism evidence="13 14">
    <name type="scientific">Chitinophaga filiformis</name>
    <name type="common">Myxococcus filiformis</name>
    <name type="synonym">Flexibacter filiformis</name>
    <dbReference type="NCBI Taxonomy" id="104663"/>
    <lineage>
        <taxon>Bacteria</taxon>
        <taxon>Pseudomonadati</taxon>
        <taxon>Bacteroidota</taxon>
        <taxon>Chitinophagia</taxon>
        <taxon>Chitinophagales</taxon>
        <taxon>Chitinophagaceae</taxon>
        <taxon>Chitinophaga</taxon>
    </lineage>
</organism>
<gene>
    <name evidence="13" type="ORF">MYF79_17045</name>
</gene>
<dbReference type="SUPFAM" id="SSF49464">
    <property type="entry name" value="Carboxypeptidase regulatory domain-like"/>
    <property type="match status" value="1"/>
</dbReference>
<sequence length="1113" mass="124534">MQLSRRHASTLYPMLLLHLSLYFSTAVIAQDKPSPAAMKVSFSVHNTTLLDIFNIISTQTKLYFIYSHNDLDDQERYTFRAVDEPVLAVVNRLVNKKGFSGKVEGGTIIIFKSPSVPDMPVQERPSNNANETRTYRLHGQVFDSSGSPLPGATILIKKTNNRYSAKEDGQFFLSSTDPHPVLQISYTGYDTQEYSVTDPDKDIIVVLRQHTSPLDETVIIAYGTTSKRLNTGNISKIAGGDIEKYPASNPLLALQGRVPGLTIHQASGAPGTPLDILLRVQNSFLSNNTPLIVVDGIPLPAGSQNINLLTNHPNSNVGLFSIFNALDIESIEVLKDADATAIYGSRGGNGVIHITTKKGTSGKLKLRAEYATGFSRVSSMLRLLNTQQYLSVRHEALRNDGLTPSNTPGDAGYAPDLLSWDTTRYTNWQRWLIGGNAPTSRANLYLSGGNAVTQMMMSLGFYREGTVHPSDMAYLRGTASFSLNHRSADSRFRLGLYCNYGKDRNKMFNNPLSAIILVPNAPKLYDENKQLNWIEGNEPFTNPAAEFLKTYVHEKENQIVNLNAQYAILQDLKVKVNLGYNSTTANENLRIPIASQNPYLTDNITGTSSFGNNNYKSYLLEPQAEYYRHINNGELTILAGASYQYTSNYTYTIVGTGYTNDALLSSIDGAPVISSKLTNRLEYKYGAVFSRITYKLRNRYIVNLSGRRDGSSKFSPEHRFSNFGSVGAAWIFSEEPYFKKTLRFLSFGKLRSSLGVTGNDQIADYKYLDTWSLSLGNPYQNTTTMFPDALYNPAYNWERTRKIESALELGFFKDRLFTSFAWFRNRSDNQLIYYTLPTQTGFSSILRNFDALVQSSGWEFAINGDLVKSKSFVLNAAFNISIARNKLLRFNNLAKSSYAETYVIGESLNVLYRLQSRGVSPDSGIFKFADADGNGHYTATDYKVIGNLDPLYHGGIQLNLQYKGLSFSLAAEFRKQLIPNYLYRTYINNFFPGTMFNQSDLVLDRWRQKGDIARYPKYSTRPTGPVYAIKNEIIKSEEAYADGSFLKCRNVAISYSLDICKHKDKTPVQLTIFCNAQNLFTISRYKQGDPETADILSLPTLRTVTGGIRVSLQ</sequence>
<evidence type="ECO:0000256" key="10">
    <source>
        <dbReference type="SAM" id="SignalP"/>
    </source>
</evidence>
<dbReference type="Pfam" id="PF07715">
    <property type="entry name" value="Plug"/>
    <property type="match status" value="1"/>
</dbReference>
<dbReference type="EMBL" id="CP095855">
    <property type="protein sequence ID" value="UPK66647.1"/>
    <property type="molecule type" value="Genomic_DNA"/>
</dbReference>
<dbReference type="InterPro" id="IPR036942">
    <property type="entry name" value="Beta-barrel_TonB_sf"/>
</dbReference>
<dbReference type="PROSITE" id="PS52016">
    <property type="entry name" value="TONB_DEPENDENT_REC_3"/>
    <property type="match status" value="1"/>
</dbReference>
<evidence type="ECO:0000256" key="8">
    <source>
        <dbReference type="PROSITE-ProRule" id="PRU01360"/>
    </source>
</evidence>
<dbReference type="SUPFAM" id="SSF56935">
    <property type="entry name" value="Porins"/>
    <property type="match status" value="1"/>
</dbReference>
<comment type="subcellular location">
    <subcellularLocation>
        <location evidence="1 8">Cell outer membrane</location>
        <topology evidence="1 8">Multi-pass membrane protein</topology>
    </subcellularLocation>
</comment>
<evidence type="ECO:0000256" key="5">
    <source>
        <dbReference type="ARBA" id="ARBA00023077"/>
    </source>
</evidence>
<evidence type="ECO:0000256" key="9">
    <source>
        <dbReference type="RuleBase" id="RU003357"/>
    </source>
</evidence>
<dbReference type="InterPro" id="IPR008969">
    <property type="entry name" value="CarboxyPept-like_regulatory"/>
</dbReference>
<keyword evidence="2 8" id="KW-0813">Transport</keyword>
<dbReference type="InterPro" id="IPR012910">
    <property type="entry name" value="Plug_dom"/>
</dbReference>
<dbReference type="Gene3D" id="2.60.40.1120">
    <property type="entry name" value="Carboxypeptidase-like, regulatory domain"/>
    <property type="match status" value="1"/>
</dbReference>
<evidence type="ECO:0000256" key="7">
    <source>
        <dbReference type="ARBA" id="ARBA00023237"/>
    </source>
</evidence>
<evidence type="ECO:0000256" key="6">
    <source>
        <dbReference type="ARBA" id="ARBA00023136"/>
    </source>
</evidence>
<evidence type="ECO:0000256" key="3">
    <source>
        <dbReference type="ARBA" id="ARBA00022452"/>
    </source>
</evidence>
<dbReference type="Pfam" id="PF00593">
    <property type="entry name" value="TonB_dep_Rec_b-barrel"/>
    <property type="match status" value="1"/>
</dbReference>
<feature type="domain" description="TonB-dependent receptor-like beta-barrel" evidence="11">
    <location>
        <begin position="538"/>
        <end position="879"/>
    </location>
</feature>
<protein>
    <submittedName>
        <fullName evidence="13">SusC/RagA family TonB-linked outer membrane protein</fullName>
    </submittedName>
</protein>
<dbReference type="InterPro" id="IPR037066">
    <property type="entry name" value="Plug_dom_sf"/>
</dbReference>
<dbReference type="Proteomes" id="UP000830198">
    <property type="component" value="Chromosome"/>
</dbReference>
<dbReference type="NCBIfam" id="TIGR04056">
    <property type="entry name" value="OMP_RagA_SusC"/>
    <property type="match status" value="1"/>
</dbReference>
<comment type="similarity">
    <text evidence="8 9">Belongs to the TonB-dependent receptor family.</text>
</comment>
<accession>A0ABY4HSU1</accession>
<keyword evidence="6 8" id="KW-0472">Membrane</keyword>
<evidence type="ECO:0000313" key="13">
    <source>
        <dbReference type="EMBL" id="UPK66647.1"/>
    </source>
</evidence>
<keyword evidence="5 9" id="KW-0798">TonB box</keyword>
<evidence type="ECO:0000256" key="1">
    <source>
        <dbReference type="ARBA" id="ARBA00004571"/>
    </source>
</evidence>
<proteinExistence type="inferred from homology"/>
<dbReference type="Gene3D" id="2.170.130.10">
    <property type="entry name" value="TonB-dependent receptor, plug domain"/>
    <property type="match status" value="1"/>
</dbReference>
<keyword evidence="4 8" id="KW-0812">Transmembrane</keyword>
<feature type="signal peptide" evidence="10">
    <location>
        <begin position="1"/>
        <end position="29"/>
    </location>
</feature>
<dbReference type="InterPro" id="IPR023996">
    <property type="entry name" value="TonB-dep_OMP_SusC/RagA"/>
</dbReference>
<evidence type="ECO:0000256" key="4">
    <source>
        <dbReference type="ARBA" id="ARBA00022692"/>
    </source>
</evidence>
<dbReference type="InterPro" id="IPR039426">
    <property type="entry name" value="TonB-dep_rcpt-like"/>
</dbReference>
<evidence type="ECO:0000313" key="14">
    <source>
        <dbReference type="Proteomes" id="UP000830198"/>
    </source>
</evidence>
<reference evidence="13 14" key="1">
    <citation type="submission" date="2022-04" db="EMBL/GenBank/DDBJ databases">
        <title>The arsenic-methylating capacity of Chitinophaga filiformis YT5 during chitin decomposition.</title>
        <authorList>
            <person name="Chen G."/>
            <person name="Liang Y."/>
        </authorList>
    </citation>
    <scope>NUCLEOTIDE SEQUENCE [LARGE SCALE GENOMIC DNA]</scope>
    <source>
        <strain evidence="13 14">YT5</strain>
    </source>
</reference>
<dbReference type="RefSeq" id="WP_247808857.1">
    <property type="nucleotide sequence ID" value="NZ_CP095855.1"/>
</dbReference>
<evidence type="ECO:0000259" key="12">
    <source>
        <dbReference type="Pfam" id="PF07715"/>
    </source>
</evidence>